<dbReference type="InterPro" id="IPR000092">
    <property type="entry name" value="Polyprenyl_synt"/>
</dbReference>
<sequence length="356" mass="37197">MPAPQNVAVPQTTGAVASAVDRVRERLDRLARAGAGAALRGTSVDALWREIARTVTDGKLIRPAMLLAVVARSDRGVDDDAIDLAAAIELLHKAFLLHDDVIDHDTVRRGAPNLIGRFSRGEDEASGGHPSVTRGEAAGILAGDLLLASAHDLVARLDVPAPLRNRLLDDLAEALQWSVAGELDDVSFAANGERPDAARVAEMLHAKTGAYTVRLPLQWGFALSGAAPDAGAIERYSRAVGLAFQIQDDLLGLFGDPELVGKDRHSDLREGKVTAVIAHAYGTADWPRIEAALGTALLDPAEGDAIIALLDGGGARASAESDLAGAIDAARAAARELTPFDDVLGGIVDSIEGRRG</sequence>
<organism evidence="7 8">
    <name type="scientific">Mycetocola reblochoni REB411</name>
    <dbReference type="NCBI Taxonomy" id="1255698"/>
    <lineage>
        <taxon>Bacteria</taxon>
        <taxon>Bacillati</taxon>
        <taxon>Actinomycetota</taxon>
        <taxon>Actinomycetes</taxon>
        <taxon>Micrococcales</taxon>
        <taxon>Microbacteriaceae</taxon>
        <taxon>Mycetocola</taxon>
    </lineage>
</organism>
<dbReference type="SUPFAM" id="SSF48576">
    <property type="entry name" value="Terpenoid synthases"/>
    <property type="match status" value="1"/>
</dbReference>
<dbReference type="Pfam" id="PF00348">
    <property type="entry name" value="polyprenyl_synt"/>
    <property type="match status" value="1"/>
</dbReference>
<keyword evidence="4" id="KW-0479">Metal-binding</keyword>
<dbReference type="InterPro" id="IPR033749">
    <property type="entry name" value="Polyprenyl_synt_CS"/>
</dbReference>
<comment type="cofactor">
    <cofactor evidence="1">
        <name>Mg(2+)</name>
        <dbReference type="ChEBI" id="CHEBI:18420"/>
    </cofactor>
</comment>
<keyword evidence="3 6" id="KW-0808">Transferase</keyword>
<dbReference type="GO" id="GO:0008299">
    <property type="term" value="P:isoprenoid biosynthetic process"/>
    <property type="evidence" value="ECO:0007669"/>
    <property type="project" value="InterPro"/>
</dbReference>
<dbReference type="GO" id="GO:0046872">
    <property type="term" value="F:metal ion binding"/>
    <property type="evidence" value="ECO:0007669"/>
    <property type="project" value="UniProtKB-KW"/>
</dbReference>
<dbReference type="PROSITE" id="PS00444">
    <property type="entry name" value="POLYPRENYL_SYNTHASE_2"/>
    <property type="match status" value="1"/>
</dbReference>
<dbReference type="EC" id="2.5.1.90" evidence="7"/>
<accession>A0A1R4I7U3</accession>
<evidence type="ECO:0000256" key="6">
    <source>
        <dbReference type="RuleBase" id="RU004466"/>
    </source>
</evidence>
<protein>
    <submittedName>
        <fullName evidence="7">Octaprenyl diphosphate synthase / Dimethylallyltransferase / (2E,6E)-farnesyl diphosphate synthase / Geranylgeranyl diphosphate synthase</fullName>
        <ecNumber evidence="7">2.5.1.1</ecNumber>
        <ecNumber evidence="7">2.5.1.10</ecNumber>
        <ecNumber evidence="7">2.5.1.29</ecNumber>
        <ecNumber evidence="7">2.5.1.90</ecNumber>
    </submittedName>
</protein>
<dbReference type="PANTHER" id="PTHR12001">
    <property type="entry name" value="GERANYLGERANYL PYROPHOSPHATE SYNTHASE"/>
    <property type="match status" value="1"/>
</dbReference>
<dbReference type="InterPro" id="IPR008949">
    <property type="entry name" value="Isoprenoid_synthase_dom_sf"/>
</dbReference>
<dbReference type="GO" id="GO:0004161">
    <property type="term" value="F:dimethylallyltranstransferase activity"/>
    <property type="evidence" value="ECO:0007669"/>
    <property type="project" value="UniProtKB-EC"/>
</dbReference>
<dbReference type="EC" id="2.5.1.1" evidence="7"/>
<dbReference type="Proteomes" id="UP000196778">
    <property type="component" value="Unassembled WGS sequence"/>
</dbReference>
<dbReference type="GO" id="GO:0004311">
    <property type="term" value="F:geranylgeranyl diphosphate synthase activity"/>
    <property type="evidence" value="ECO:0007669"/>
    <property type="project" value="UniProtKB-EC"/>
</dbReference>
<dbReference type="SFLD" id="SFLDS00005">
    <property type="entry name" value="Isoprenoid_Synthase_Type_I"/>
    <property type="match status" value="1"/>
</dbReference>
<evidence type="ECO:0000256" key="2">
    <source>
        <dbReference type="ARBA" id="ARBA00006706"/>
    </source>
</evidence>
<evidence type="ECO:0000256" key="4">
    <source>
        <dbReference type="ARBA" id="ARBA00022723"/>
    </source>
</evidence>
<evidence type="ECO:0000256" key="3">
    <source>
        <dbReference type="ARBA" id="ARBA00022679"/>
    </source>
</evidence>
<dbReference type="OrthoDB" id="4497239at2"/>
<reference evidence="8" key="1">
    <citation type="submission" date="2017-02" db="EMBL/GenBank/DDBJ databases">
        <authorList>
            <person name="Dridi B."/>
        </authorList>
    </citation>
    <scope>NUCLEOTIDE SEQUENCE [LARGE SCALE GENOMIC DNA]</scope>
    <source>
        <strain evidence="8">EB411</strain>
    </source>
</reference>
<dbReference type="Gene3D" id="1.10.600.10">
    <property type="entry name" value="Farnesyl Diphosphate Synthase"/>
    <property type="match status" value="1"/>
</dbReference>
<dbReference type="GO" id="GO:0106350">
    <property type="term" value="F:all-trans-octaprenyl-diphosphate synthase activity"/>
    <property type="evidence" value="ECO:0007669"/>
    <property type="project" value="UniProtKB-EC"/>
</dbReference>
<dbReference type="EMBL" id="FUKR01000002">
    <property type="protein sequence ID" value="SJN15684.1"/>
    <property type="molecule type" value="Genomic_DNA"/>
</dbReference>
<keyword evidence="8" id="KW-1185">Reference proteome</keyword>
<dbReference type="AlphaFoldDB" id="A0A1R4I7U3"/>
<dbReference type="RefSeq" id="WP_087135677.1">
    <property type="nucleotide sequence ID" value="NZ_FUKR01000002.1"/>
</dbReference>
<evidence type="ECO:0000313" key="8">
    <source>
        <dbReference type="Proteomes" id="UP000196778"/>
    </source>
</evidence>
<keyword evidence="5" id="KW-0460">Magnesium</keyword>
<name>A0A1R4I7U3_9MICO</name>
<comment type="similarity">
    <text evidence="2 6">Belongs to the FPP/GGPP synthase family.</text>
</comment>
<dbReference type="EC" id="2.5.1.29" evidence="7"/>
<proteinExistence type="inferred from homology"/>
<dbReference type="PROSITE" id="PS00723">
    <property type="entry name" value="POLYPRENYL_SYNTHASE_1"/>
    <property type="match status" value="1"/>
</dbReference>
<evidence type="ECO:0000256" key="1">
    <source>
        <dbReference type="ARBA" id="ARBA00001946"/>
    </source>
</evidence>
<dbReference type="PANTHER" id="PTHR12001:SF85">
    <property type="entry name" value="SHORT CHAIN ISOPRENYL DIPHOSPHATE SYNTHASE"/>
    <property type="match status" value="1"/>
</dbReference>
<dbReference type="EC" id="2.5.1.10" evidence="7"/>
<gene>
    <name evidence="7" type="ORF">FM119_00190</name>
</gene>
<evidence type="ECO:0000313" key="7">
    <source>
        <dbReference type="EMBL" id="SJN15684.1"/>
    </source>
</evidence>
<evidence type="ECO:0000256" key="5">
    <source>
        <dbReference type="ARBA" id="ARBA00022842"/>
    </source>
</evidence>
<dbReference type="GO" id="GO:0004337">
    <property type="term" value="F:(2E,6E)-farnesyl diphosphate synthase activity"/>
    <property type="evidence" value="ECO:0007669"/>
    <property type="project" value="UniProtKB-EC"/>
</dbReference>